<dbReference type="InterPro" id="IPR009057">
    <property type="entry name" value="Homeodomain-like_sf"/>
</dbReference>
<evidence type="ECO:0000313" key="2">
    <source>
        <dbReference type="Proteomes" id="UP000256708"/>
    </source>
</evidence>
<evidence type="ECO:0000313" key="1">
    <source>
        <dbReference type="EMBL" id="RDV10093.1"/>
    </source>
</evidence>
<dbReference type="Gene3D" id="1.10.10.60">
    <property type="entry name" value="Homeodomain-like"/>
    <property type="match status" value="1"/>
</dbReference>
<dbReference type="EMBL" id="QRGR01000079">
    <property type="protein sequence ID" value="RDV10093.1"/>
    <property type="molecule type" value="Genomic_DNA"/>
</dbReference>
<keyword evidence="2" id="KW-1185">Reference proteome</keyword>
<dbReference type="GO" id="GO:0004803">
    <property type="term" value="F:transposase activity"/>
    <property type="evidence" value="ECO:0007669"/>
    <property type="project" value="InterPro"/>
</dbReference>
<comment type="caution">
    <text evidence="1">The sequence shown here is derived from an EMBL/GenBank/DDBJ whole genome shotgun (WGS) entry which is preliminary data.</text>
</comment>
<dbReference type="GO" id="GO:0003677">
    <property type="term" value="F:DNA binding"/>
    <property type="evidence" value="ECO:0007669"/>
    <property type="project" value="InterPro"/>
</dbReference>
<dbReference type="GO" id="GO:0006313">
    <property type="term" value="P:DNA transposition"/>
    <property type="evidence" value="ECO:0007669"/>
    <property type="project" value="InterPro"/>
</dbReference>
<dbReference type="InterPro" id="IPR051839">
    <property type="entry name" value="RD_transcriptional_regulator"/>
</dbReference>
<dbReference type="InterPro" id="IPR002514">
    <property type="entry name" value="Transposase_8"/>
</dbReference>
<sequence length="104" mass="12205">MSQERRKFDKEFKVMAVELSKTRENMHELAKELGIRPELIYRWRSEHLEKPEGSFTGHGKPRHTPEEAEIARLKKQLRDVEMERDILKKAISIFSRGDGKSTGL</sequence>
<dbReference type="Proteomes" id="UP000256708">
    <property type="component" value="Unassembled WGS sequence"/>
</dbReference>
<protein>
    <submittedName>
        <fullName evidence="1">Transposase</fullName>
    </submittedName>
</protein>
<dbReference type="Pfam" id="PF01527">
    <property type="entry name" value="HTH_Tnp_1"/>
    <property type="match status" value="1"/>
</dbReference>
<accession>A0A3D8KY86</accession>
<name>A0A3D8KY86_9BACT</name>
<proteinExistence type="predicted"/>
<dbReference type="PANTHER" id="PTHR33215:SF13">
    <property type="entry name" value="PROTEIN DISTAL ANTENNA"/>
    <property type="match status" value="1"/>
</dbReference>
<dbReference type="OrthoDB" id="884299at2"/>
<dbReference type="SUPFAM" id="SSF46689">
    <property type="entry name" value="Homeodomain-like"/>
    <property type="match status" value="1"/>
</dbReference>
<gene>
    <name evidence="1" type="ORF">DXT99_26765</name>
</gene>
<reference evidence="2" key="1">
    <citation type="submission" date="2018-08" db="EMBL/GenBank/DDBJ databases">
        <authorList>
            <person name="Liu Z.-W."/>
            <person name="Du Z.-J."/>
        </authorList>
    </citation>
    <scope>NUCLEOTIDE SEQUENCE [LARGE SCALE GENOMIC DNA]</scope>
    <source>
        <strain evidence="2">H4X</strain>
    </source>
</reference>
<dbReference type="AlphaFoldDB" id="A0A3D8KY86"/>
<organism evidence="1 2">
    <name type="scientific">Pontibacter diazotrophicus</name>
    <dbReference type="NCBI Taxonomy" id="1400979"/>
    <lineage>
        <taxon>Bacteria</taxon>
        <taxon>Pseudomonadati</taxon>
        <taxon>Bacteroidota</taxon>
        <taxon>Cytophagia</taxon>
        <taxon>Cytophagales</taxon>
        <taxon>Hymenobacteraceae</taxon>
        <taxon>Pontibacter</taxon>
    </lineage>
</organism>
<dbReference type="RefSeq" id="WP_115568654.1">
    <property type="nucleotide sequence ID" value="NZ_QRGR01000079.1"/>
</dbReference>
<dbReference type="PANTHER" id="PTHR33215">
    <property type="entry name" value="PROTEIN DISTAL ANTENNA"/>
    <property type="match status" value="1"/>
</dbReference>